<feature type="transmembrane region" description="Helical" evidence="2">
    <location>
        <begin position="7"/>
        <end position="33"/>
    </location>
</feature>
<feature type="region of interest" description="Disordered" evidence="1">
    <location>
        <begin position="279"/>
        <end position="301"/>
    </location>
</feature>
<feature type="domain" description="Activation-induced cytidine deaminase AID" evidence="3">
    <location>
        <begin position="40"/>
        <end position="194"/>
    </location>
</feature>
<keyword evidence="2" id="KW-1133">Transmembrane helix</keyword>
<dbReference type="WBParaSite" id="nRc.2.0.1.t19238-RA">
    <property type="protein sequence ID" value="nRc.2.0.1.t19238-RA"/>
    <property type="gene ID" value="nRc.2.0.1.g19238"/>
</dbReference>
<sequence>MIYRFSLSFFLCYFSTSDFLGLILTLIGADYIYRTDFYHEGSSCKETHVEEQVVSLVYDLISKYKVDLYEVLIYVSKSPCFHQDCDPKCEVIDECKSNKACAKLLGLLLSKIRKETCKVDVKMTVKFLYPHLHRGDLYTKQGILCMLQAGVKVEPLLMKDWSAIMDWSPHADHKGEYLQFWNNHNLDKAVAQSQSFVNECRRALGLPMKFWVAEIHEIVKTTILHYSDIRNKLSELNEALKCLDLTATPHKIRSTPSKRRSFIDLLELRDKLLFRDRGGGGAGSGADHHGHHKKENASYTSLPNDDVQAQQMVASFCGRSFDGSETGEIAQRIRRATANINLEIESLMEFLTQKGNNTNK</sequence>
<keyword evidence="4" id="KW-1185">Reference proteome</keyword>
<keyword evidence="2" id="KW-0812">Transmembrane</keyword>
<organism evidence="4 5">
    <name type="scientific">Romanomermis culicivorax</name>
    <name type="common">Nematode worm</name>
    <dbReference type="NCBI Taxonomy" id="13658"/>
    <lineage>
        <taxon>Eukaryota</taxon>
        <taxon>Metazoa</taxon>
        <taxon>Ecdysozoa</taxon>
        <taxon>Nematoda</taxon>
        <taxon>Enoplea</taxon>
        <taxon>Dorylaimia</taxon>
        <taxon>Mermithida</taxon>
        <taxon>Mermithoidea</taxon>
        <taxon>Mermithidae</taxon>
        <taxon>Romanomermis</taxon>
    </lineage>
</organism>
<evidence type="ECO:0000256" key="2">
    <source>
        <dbReference type="SAM" id="Phobius"/>
    </source>
</evidence>
<dbReference type="InterPro" id="IPR013158">
    <property type="entry name" value="AID"/>
</dbReference>
<dbReference type="GO" id="GO:0008270">
    <property type="term" value="F:zinc ion binding"/>
    <property type="evidence" value="ECO:0007669"/>
    <property type="project" value="InterPro"/>
</dbReference>
<evidence type="ECO:0000259" key="3">
    <source>
        <dbReference type="Pfam" id="PF08210"/>
    </source>
</evidence>
<dbReference type="OMA" id="DCEPKCE"/>
<proteinExistence type="predicted"/>
<dbReference type="Gene3D" id="3.40.140.10">
    <property type="entry name" value="Cytidine Deaminase, domain 2"/>
    <property type="match status" value="1"/>
</dbReference>
<dbReference type="AlphaFoldDB" id="A0A915IZW1"/>
<dbReference type="Pfam" id="PF08210">
    <property type="entry name" value="APOBEC_N"/>
    <property type="match status" value="1"/>
</dbReference>
<reference evidence="5" key="1">
    <citation type="submission" date="2022-11" db="UniProtKB">
        <authorList>
            <consortium name="WormBaseParasite"/>
        </authorList>
    </citation>
    <scope>IDENTIFICATION</scope>
</reference>
<accession>A0A915IZW1</accession>
<dbReference type="GO" id="GO:0016814">
    <property type="term" value="F:hydrolase activity, acting on carbon-nitrogen (but not peptide) bonds, in cyclic amidines"/>
    <property type="evidence" value="ECO:0007669"/>
    <property type="project" value="InterPro"/>
</dbReference>
<evidence type="ECO:0000313" key="5">
    <source>
        <dbReference type="WBParaSite" id="nRc.2.0.1.t19238-RA"/>
    </source>
</evidence>
<dbReference type="Proteomes" id="UP000887565">
    <property type="component" value="Unplaced"/>
</dbReference>
<name>A0A915IZW1_ROMCU</name>
<keyword evidence="2" id="KW-0472">Membrane</keyword>
<protein>
    <submittedName>
        <fullName evidence="5">APOBEC-like N-terminal domain-containing protein</fullName>
    </submittedName>
</protein>
<evidence type="ECO:0000313" key="4">
    <source>
        <dbReference type="Proteomes" id="UP000887565"/>
    </source>
</evidence>
<evidence type="ECO:0000256" key="1">
    <source>
        <dbReference type="SAM" id="MobiDB-lite"/>
    </source>
</evidence>